<dbReference type="EMBL" id="JAHYIQ010000008">
    <property type="protein sequence ID" value="KAK1129345.1"/>
    <property type="molecule type" value="Genomic_DNA"/>
</dbReference>
<organism evidence="1 2">
    <name type="scientific">Melipona bicolor</name>
    <dbReference type="NCBI Taxonomy" id="60889"/>
    <lineage>
        <taxon>Eukaryota</taxon>
        <taxon>Metazoa</taxon>
        <taxon>Ecdysozoa</taxon>
        <taxon>Arthropoda</taxon>
        <taxon>Hexapoda</taxon>
        <taxon>Insecta</taxon>
        <taxon>Pterygota</taxon>
        <taxon>Neoptera</taxon>
        <taxon>Endopterygota</taxon>
        <taxon>Hymenoptera</taxon>
        <taxon>Apocrita</taxon>
        <taxon>Aculeata</taxon>
        <taxon>Apoidea</taxon>
        <taxon>Anthophila</taxon>
        <taxon>Apidae</taxon>
        <taxon>Melipona</taxon>
    </lineage>
</organism>
<proteinExistence type="predicted"/>
<dbReference type="AlphaFoldDB" id="A0AA40KQS5"/>
<comment type="caution">
    <text evidence="1">The sequence shown here is derived from an EMBL/GenBank/DDBJ whole genome shotgun (WGS) entry which is preliminary data.</text>
</comment>
<accession>A0AA40KQS5</accession>
<evidence type="ECO:0000313" key="1">
    <source>
        <dbReference type="EMBL" id="KAK1129345.1"/>
    </source>
</evidence>
<evidence type="ECO:0000313" key="2">
    <source>
        <dbReference type="Proteomes" id="UP001177670"/>
    </source>
</evidence>
<reference evidence="1" key="1">
    <citation type="submission" date="2021-10" db="EMBL/GenBank/DDBJ databases">
        <title>Melipona bicolor Genome sequencing and assembly.</title>
        <authorList>
            <person name="Araujo N.S."/>
            <person name="Arias M.C."/>
        </authorList>
    </citation>
    <scope>NUCLEOTIDE SEQUENCE</scope>
    <source>
        <strain evidence="1">USP_2M_L1-L4_2017</strain>
        <tissue evidence="1">Whole body</tissue>
    </source>
</reference>
<keyword evidence="2" id="KW-1185">Reference proteome</keyword>
<gene>
    <name evidence="1" type="ORF">K0M31_019077</name>
</gene>
<protein>
    <submittedName>
        <fullName evidence="1">Uncharacterized protein</fullName>
    </submittedName>
</protein>
<sequence>MVLHRDVTPTGGFYRVARTKLSADPEPGKRSRRIYALAQPVQEIASYFDSLIPLNVGIVELALSWNRPAVAFNPNTRGLKRAKVGREGGIASWKNEEKREKKRRSVNPCPGLCVAFQCTAW</sequence>
<name>A0AA40KQS5_9HYME</name>
<dbReference type="Proteomes" id="UP001177670">
    <property type="component" value="Unassembled WGS sequence"/>
</dbReference>